<dbReference type="InterPro" id="IPR014284">
    <property type="entry name" value="RNA_pol_sigma-70_dom"/>
</dbReference>
<dbReference type="Gene3D" id="1.10.10.10">
    <property type="entry name" value="Winged helix-like DNA-binding domain superfamily/Winged helix DNA-binding domain"/>
    <property type="match status" value="1"/>
</dbReference>
<dbReference type="InterPro" id="IPR013324">
    <property type="entry name" value="RNA_pol_sigma_r3/r4-like"/>
</dbReference>
<keyword evidence="4" id="KW-0804">Transcription</keyword>
<feature type="domain" description="RNA polymerase sigma-70 region 2" evidence="5">
    <location>
        <begin position="29"/>
        <end position="85"/>
    </location>
</feature>
<dbReference type="CDD" id="cd06171">
    <property type="entry name" value="Sigma70_r4"/>
    <property type="match status" value="1"/>
</dbReference>
<dbReference type="SUPFAM" id="SSF88659">
    <property type="entry name" value="Sigma3 and sigma4 domains of RNA polymerase sigma factors"/>
    <property type="match status" value="1"/>
</dbReference>
<dbReference type="GO" id="GO:0006352">
    <property type="term" value="P:DNA-templated transcription initiation"/>
    <property type="evidence" value="ECO:0007669"/>
    <property type="project" value="InterPro"/>
</dbReference>
<gene>
    <name evidence="7" type="ORF">GIS00_02445</name>
</gene>
<evidence type="ECO:0000313" key="7">
    <source>
        <dbReference type="EMBL" id="MTD12804.1"/>
    </source>
</evidence>
<feature type="domain" description="RNA polymerase sigma factor 70 region 4 type 2" evidence="6">
    <location>
        <begin position="107"/>
        <end position="157"/>
    </location>
</feature>
<sequence>MQTIRDPLPPAAGSAFTAWASPHWPAMTMLARRLVATDDWEDVAQDALSEAWRRRAIFDADRGTPRNWLLALVVTHARRHRSRSRETPVASVPDSPVIPTDGHAVDMAAALGTLPRRQHEAVALYYYLDLPVAAVAQVMSCSEGTVKSTLADARRSLRTTLGESYR</sequence>
<comment type="similarity">
    <text evidence="1">Belongs to the sigma-70 factor family. ECF subfamily.</text>
</comment>
<evidence type="ECO:0000256" key="4">
    <source>
        <dbReference type="ARBA" id="ARBA00023163"/>
    </source>
</evidence>
<evidence type="ECO:0000256" key="2">
    <source>
        <dbReference type="ARBA" id="ARBA00023015"/>
    </source>
</evidence>
<keyword evidence="2" id="KW-0805">Transcription regulation</keyword>
<dbReference type="InterPro" id="IPR013249">
    <property type="entry name" value="RNA_pol_sigma70_r4_t2"/>
</dbReference>
<dbReference type="PANTHER" id="PTHR43133">
    <property type="entry name" value="RNA POLYMERASE ECF-TYPE SIGMA FACTO"/>
    <property type="match status" value="1"/>
</dbReference>
<dbReference type="Pfam" id="PF08281">
    <property type="entry name" value="Sigma70_r4_2"/>
    <property type="match status" value="1"/>
</dbReference>
<dbReference type="EMBL" id="WLYK01000001">
    <property type="protein sequence ID" value="MTD12804.1"/>
    <property type="molecule type" value="Genomic_DNA"/>
</dbReference>
<dbReference type="GO" id="GO:0016987">
    <property type="term" value="F:sigma factor activity"/>
    <property type="evidence" value="ECO:0007669"/>
    <property type="project" value="UniProtKB-KW"/>
</dbReference>
<dbReference type="InterPro" id="IPR013325">
    <property type="entry name" value="RNA_pol_sigma_r2"/>
</dbReference>
<evidence type="ECO:0000259" key="6">
    <source>
        <dbReference type="Pfam" id="PF08281"/>
    </source>
</evidence>
<dbReference type="PANTHER" id="PTHR43133:SF25">
    <property type="entry name" value="RNA POLYMERASE SIGMA FACTOR RFAY-RELATED"/>
    <property type="match status" value="1"/>
</dbReference>
<dbReference type="Proteomes" id="UP000460221">
    <property type="component" value="Unassembled WGS sequence"/>
</dbReference>
<comment type="caution">
    <text evidence="7">The sequence shown here is derived from an EMBL/GenBank/DDBJ whole genome shotgun (WGS) entry which is preliminary data.</text>
</comment>
<proteinExistence type="inferred from homology"/>
<dbReference type="NCBIfam" id="TIGR02937">
    <property type="entry name" value="sigma70-ECF"/>
    <property type="match status" value="1"/>
</dbReference>
<keyword evidence="8" id="KW-1185">Reference proteome</keyword>
<accession>A0A7K1FIT5</accession>
<name>A0A7K1FIT5_9ACTN</name>
<dbReference type="InterPro" id="IPR036388">
    <property type="entry name" value="WH-like_DNA-bd_sf"/>
</dbReference>
<evidence type="ECO:0000256" key="3">
    <source>
        <dbReference type="ARBA" id="ARBA00023082"/>
    </source>
</evidence>
<evidence type="ECO:0000313" key="8">
    <source>
        <dbReference type="Proteomes" id="UP000460221"/>
    </source>
</evidence>
<dbReference type="Pfam" id="PF04542">
    <property type="entry name" value="Sigma70_r2"/>
    <property type="match status" value="1"/>
</dbReference>
<dbReference type="GO" id="GO:0003677">
    <property type="term" value="F:DNA binding"/>
    <property type="evidence" value="ECO:0007669"/>
    <property type="project" value="InterPro"/>
</dbReference>
<dbReference type="AlphaFoldDB" id="A0A7K1FIT5"/>
<dbReference type="InterPro" id="IPR039425">
    <property type="entry name" value="RNA_pol_sigma-70-like"/>
</dbReference>
<dbReference type="SUPFAM" id="SSF88946">
    <property type="entry name" value="Sigma2 domain of RNA polymerase sigma factors"/>
    <property type="match status" value="1"/>
</dbReference>
<reference evidence="7 8" key="1">
    <citation type="submission" date="2019-11" db="EMBL/GenBank/DDBJ databases">
        <authorList>
            <person name="Jiang L.-Q."/>
        </authorList>
    </citation>
    <scope>NUCLEOTIDE SEQUENCE [LARGE SCALE GENOMIC DNA]</scope>
    <source>
        <strain evidence="7 8">YIM 132087</strain>
    </source>
</reference>
<organism evidence="7 8">
    <name type="scientific">Nakamurella alba</name>
    <dbReference type="NCBI Taxonomy" id="2665158"/>
    <lineage>
        <taxon>Bacteria</taxon>
        <taxon>Bacillati</taxon>
        <taxon>Actinomycetota</taxon>
        <taxon>Actinomycetes</taxon>
        <taxon>Nakamurellales</taxon>
        <taxon>Nakamurellaceae</taxon>
        <taxon>Nakamurella</taxon>
    </lineage>
</organism>
<evidence type="ECO:0000259" key="5">
    <source>
        <dbReference type="Pfam" id="PF04542"/>
    </source>
</evidence>
<keyword evidence="3" id="KW-0731">Sigma factor</keyword>
<dbReference type="InterPro" id="IPR007627">
    <property type="entry name" value="RNA_pol_sigma70_r2"/>
</dbReference>
<dbReference type="Gene3D" id="1.10.1740.10">
    <property type="match status" value="1"/>
</dbReference>
<evidence type="ECO:0000256" key="1">
    <source>
        <dbReference type="ARBA" id="ARBA00010641"/>
    </source>
</evidence>
<protein>
    <submittedName>
        <fullName evidence="7">Sigma-70 family RNA polymerase sigma factor</fullName>
    </submittedName>
</protein>